<evidence type="ECO:0000256" key="1">
    <source>
        <dbReference type="SAM" id="Phobius"/>
    </source>
</evidence>
<organism evidence="2 3">
    <name type="scientific">Steinernema glaseri</name>
    <dbReference type="NCBI Taxonomy" id="37863"/>
    <lineage>
        <taxon>Eukaryota</taxon>
        <taxon>Metazoa</taxon>
        <taxon>Ecdysozoa</taxon>
        <taxon>Nematoda</taxon>
        <taxon>Chromadorea</taxon>
        <taxon>Rhabditida</taxon>
        <taxon>Tylenchina</taxon>
        <taxon>Panagrolaimomorpha</taxon>
        <taxon>Strongyloidoidea</taxon>
        <taxon>Steinernematidae</taxon>
        <taxon>Steinernema</taxon>
    </lineage>
</organism>
<dbReference type="WBParaSite" id="L893_g17375.t1">
    <property type="protein sequence ID" value="L893_g17375.t1"/>
    <property type="gene ID" value="L893_g17375"/>
</dbReference>
<protein>
    <submittedName>
        <fullName evidence="3">Uncharacterized protein</fullName>
    </submittedName>
</protein>
<dbReference type="Proteomes" id="UP000095287">
    <property type="component" value="Unplaced"/>
</dbReference>
<name>A0A1I7YKZ5_9BILA</name>
<evidence type="ECO:0000313" key="3">
    <source>
        <dbReference type="WBParaSite" id="L893_g17375.t1"/>
    </source>
</evidence>
<accession>A0A1I7YKZ5</accession>
<keyword evidence="1" id="KW-1133">Transmembrane helix</keyword>
<keyword evidence="1" id="KW-0812">Transmembrane</keyword>
<dbReference type="AlphaFoldDB" id="A0A1I7YKZ5"/>
<evidence type="ECO:0000313" key="2">
    <source>
        <dbReference type="Proteomes" id="UP000095287"/>
    </source>
</evidence>
<feature type="transmembrane region" description="Helical" evidence="1">
    <location>
        <begin position="20"/>
        <end position="45"/>
    </location>
</feature>
<sequence>MYIHFQRNLLPEERAHDMLIFVVWICLMALFSAFGVIVWCLSLAVRTTVRMESAPISARLQYQFLERQMKPNIKKKSMSIC</sequence>
<keyword evidence="1" id="KW-0472">Membrane</keyword>
<keyword evidence="2" id="KW-1185">Reference proteome</keyword>
<proteinExistence type="predicted"/>
<reference evidence="3" key="1">
    <citation type="submission" date="2016-11" db="UniProtKB">
        <authorList>
            <consortium name="WormBaseParasite"/>
        </authorList>
    </citation>
    <scope>IDENTIFICATION</scope>
</reference>